<dbReference type="Gene3D" id="2.60.40.2080">
    <property type="match status" value="1"/>
</dbReference>
<sequence>MSQVQTGVVELKSANAPALKGDDTSSFTPVQFPKPFPNGSKVIVITETQTFHGPDTPGIRLADVTPAGFKIRINELVGSSGGKENQAMSNGIHVAERIGWVAYAI</sequence>
<organism evidence="1 2">
    <name type="scientific">Chelativorans salis</name>
    <dbReference type="NCBI Taxonomy" id="2978478"/>
    <lineage>
        <taxon>Bacteria</taxon>
        <taxon>Pseudomonadati</taxon>
        <taxon>Pseudomonadota</taxon>
        <taxon>Alphaproteobacteria</taxon>
        <taxon>Hyphomicrobiales</taxon>
        <taxon>Phyllobacteriaceae</taxon>
        <taxon>Chelativorans</taxon>
    </lineage>
</organism>
<dbReference type="RefSeq" id="WP_260906707.1">
    <property type="nucleotide sequence ID" value="NZ_JAOCZP010000010.1"/>
</dbReference>
<proteinExistence type="predicted"/>
<reference evidence="1 2" key="1">
    <citation type="submission" date="2022-09" db="EMBL/GenBank/DDBJ databases">
        <title>Chelativorans salina sp. nov., a novel slightly halophilic bacterium isolated from a saline lake sediment enrichment.</title>
        <authorList>
            <person name="Gao L."/>
            <person name="Fang B.-Z."/>
            <person name="Li W.-J."/>
        </authorList>
    </citation>
    <scope>NUCLEOTIDE SEQUENCE [LARGE SCALE GENOMIC DNA]</scope>
    <source>
        <strain evidence="1 2">EGI FJ00035</strain>
    </source>
</reference>
<dbReference type="Proteomes" id="UP001320831">
    <property type="component" value="Unassembled WGS sequence"/>
</dbReference>
<accession>A0ABT2LTV4</accession>
<gene>
    <name evidence="1" type="ORF">N5A92_23365</name>
</gene>
<dbReference type="EMBL" id="JAOCZP010000010">
    <property type="protein sequence ID" value="MCT7377962.1"/>
    <property type="molecule type" value="Genomic_DNA"/>
</dbReference>
<evidence type="ECO:0000313" key="2">
    <source>
        <dbReference type="Proteomes" id="UP001320831"/>
    </source>
</evidence>
<protein>
    <submittedName>
        <fullName evidence="1">Uncharacterized protein</fullName>
    </submittedName>
</protein>
<name>A0ABT2LTV4_9HYPH</name>
<comment type="caution">
    <text evidence="1">The sequence shown here is derived from an EMBL/GenBank/DDBJ whole genome shotgun (WGS) entry which is preliminary data.</text>
</comment>
<evidence type="ECO:0000313" key="1">
    <source>
        <dbReference type="EMBL" id="MCT7377962.1"/>
    </source>
</evidence>
<keyword evidence="2" id="KW-1185">Reference proteome</keyword>
<dbReference type="InterPro" id="IPR037221">
    <property type="entry name" value="H-type_lectin_dom_sf"/>
</dbReference>